<dbReference type="Pfam" id="PF10117">
    <property type="entry name" value="McrBC"/>
    <property type="match status" value="1"/>
</dbReference>
<feature type="non-terminal residue" evidence="1">
    <location>
        <position position="1"/>
    </location>
</feature>
<dbReference type="InterPro" id="IPR019292">
    <property type="entry name" value="McrC"/>
</dbReference>
<proteinExistence type="predicted"/>
<dbReference type="EMBL" id="SJWY01000040">
    <property type="protein sequence ID" value="TDE74425.1"/>
    <property type="molecule type" value="Genomic_DNA"/>
</dbReference>
<protein>
    <submittedName>
        <fullName evidence="1">3-isopropylmalate dehydrogenase</fullName>
    </submittedName>
</protein>
<dbReference type="AlphaFoldDB" id="A0A4R5G5H8"/>
<organism evidence="1 2">
    <name type="scientific">Streptococcus vicugnae</name>
    <dbReference type="NCBI Taxonomy" id="2740579"/>
    <lineage>
        <taxon>Bacteria</taxon>
        <taxon>Bacillati</taxon>
        <taxon>Bacillota</taxon>
        <taxon>Bacilli</taxon>
        <taxon>Lactobacillales</taxon>
        <taxon>Streptococcaceae</taxon>
        <taxon>Streptococcus</taxon>
    </lineage>
</organism>
<dbReference type="RefSeq" id="WP_213083792.1">
    <property type="nucleotide sequence ID" value="NZ_SJWY01000040.1"/>
</dbReference>
<comment type="caution">
    <text evidence="1">The sequence shown here is derived from an EMBL/GenBank/DDBJ whole genome shotgun (WGS) entry which is preliminary data.</text>
</comment>
<evidence type="ECO:0000313" key="1">
    <source>
        <dbReference type="EMBL" id="TDE74425.1"/>
    </source>
</evidence>
<dbReference type="PANTHER" id="PTHR38733:SF1">
    <property type="entry name" value="TYPE IV METHYL-DIRECTED RESTRICTION ENZYME ECOKMCRBC"/>
    <property type="match status" value="1"/>
</dbReference>
<reference evidence="1 2" key="1">
    <citation type="submission" date="2019-03" db="EMBL/GenBank/DDBJ databases">
        <authorList>
            <person name="Fan P."/>
        </authorList>
    </citation>
    <scope>NUCLEOTIDE SEQUENCE [LARGE SCALE GENOMIC DNA]</scope>
    <source>
        <strain evidence="1 2">KCJ4950</strain>
    </source>
</reference>
<sequence length="229" mass="27151">QIGRQVLKADAEVTQFINEVIQLTPEYDVNQKNKVIEYNRLNPVRHAYYHDYHKLQKLCLMILDRRKHGIGNNRNKIFGILIDIAWLWEEYLNTLLKRWFVHPENRKGTHRVFLYTNHKHPVYPDFFSNENKLVLDAKYKKIEGTSINREDLYQIITYSHILKSKKAGILYPSTKDTMYEIQGMLDGFGGEIFKQSLLIPQNCKSYSQFVEQIKQSEIQFLEQLGAEVR</sequence>
<gene>
    <name evidence="1" type="ORF">E0E04_02950</name>
</gene>
<dbReference type="Proteomes" id="UP000295231">
    <property type="component" value="Unassembled WGS sequence"/>
</dbReference>
<dbReference type="PANTHER" id="PTHR38733">
    <property type="entry name" value="PROTEIN MCRC"/>
    <property type="match status" value="1"/>
</dbReference>
<name>A0A4R5G5H8_9STRE</name>
<accession>A0A4R5G5H8</accession>
<evidence type="ECO:0000313" key="2">
    <source>
        <dbReference type="Proteomes" id="UP000295231"/>
    </source>
</evidence>
<keyword evidence="2" id="KW-1185">Reference proteome</keyword>